<organism evidence="2 3">
    <name type="scientific">Paracraurococcus ruber</name>
    <dbReference type="NCBI Taxonomy" id="77675"/>
    <lineage>
        <taxon>Bacteria</taxon>
        <taxon>Pseudomonadati</taxon>
        <taxon>Pseudomonadota</taxon>
        <taxon>Alphaproteobacteria</taxon>
        <taxon>Acetobacterales</taxon>
        <taxon>Roseomonadaceae</taxon>
        <taxon>Paracraurococcus</taxon>
    </lineage>
</organism>
<evidence type="ECO:0000313" key="2">
    <source>
        <dbReference type="EMBL" id="MBK1658757.1"/>
    </source>
</evidence>
<dbReference type="Proteomes" id="UP000697995">
    <property type="component" value="Unassembled WGS sequence"/>
</dbReference>
<accession>A0ABS1CXT2</accession>
<sequence>MLVLPFALLALPAGAAAQAPFRLPDGERMRIVAQGLGWTVLRDAAAPRGAAETGMLLVRAQRPVPAPARPGHLARTLENLRPFRFAPLPGETHLRLGGLPADMLEAPATGQPSGLPVRVRAACVYAPDRSWLLIASAPLADWPGLEPELARLIEGFRPG</sequence>
<feature type="signal peptide" evidence="1">
    <location>
        <begin position="1"/>
        <end position="15"/>
    </location>
</feature>
<gene>
    <name evidence="2" type="ORF">CKO45_10990</name>
</gene>
<proteinExistence type="predicted"/>
<feature type="chain" id="PRO_5045519864" evidence="1">
    <location>
        <begin position="16"/>
        <end position="159"/>
    </location>
</feature>
<comment type="caution">
    <text evidence="2">The sequence shown here is derived from an EMBL/GenBank/DDBJ whole genome shotgun (WGS) entry which is preliminary data.</text>
</comment>
<dbReference type="EMBL" id="NRSG01000066">
    <property type="protein sequence ID" value="MBK1658757.1"/>
    <property type="molecule type" value="Genomic_DNA"/>
</dbReference>
<reference evidence="2 3" key="1">
    <citation type="journal article" date="2020" name="Microorganisms">
        <title>Osmotic Adaptation and Compatible Solute Biosynthesis of Phototrophic Bacteria as Revealed from Genome Analyses.</title>
        <authorList>
            <person name="Imhoff J.F."/>
            <person name="Rahn T."/>
            <person name="Kunzel S."/>
            <person name="Keller A."/>
            <person name="Neulinger S.C."/>
        </authorList>
    </citation>
    <scope>NUCLEOTIDE SEQUENCE [LARGE SCALE GENOMIC DNA]</scope>
    <source>
        <strain evidence="2 3">DSM 15382</strain>
    </source>
</reference>
<evidence type="ECO:0000256" key="1">
    <source>
        <dbReference type="SAM" id="SignalP"/>
    </source>
</evidence>
<keyword evidence="3" id="KW-1185">Reference proteome</keyword>
<name>A0ABS1CXT2_9PROT</name>
<keyword evidence="1" id="KW-0732">Signal</keyword>
<protein>
    <submittedName>
        <fullName evidence="2">Uncharacterized protein</fullName>
    </submittedName>
</protein>
<evidence type="ECO:0000313" key="3">
    <source>
        <dbReference type="Proteomes" id="UP000697995"/>
    </source>
</evidence>